<evidence type="ECO:0000313" key="11">
    <source>
        <dbReference type="Proteomes" id="UP000260640"/>
    </source>
</evidence>
<keyword evidence="1" id="KW-0540">Nuclease</keyword>
<dbReference type="RefSeq" id="WP_117693807.1">
    <property type="nucleotide sequence ID" value="NZ_CP072234.1"/>
</dbReference>
<evidence type="ECO:0000313" key="12">
    <source>
        <dbReference type="Proteomes" id="UP000266497"/>
    </source>
</evidence>
<dbReference type="EMBL" id="QRMN01000077">
    <property type="protein sequence ID" value="RHJ70043.1"/>
    <property type="molecule type" value="Genomic_DNA"/>
</dbReference>
<dbReference type="Proteomes" id="UP000283958">
    <property type="component" value="Unassembled WGS sequence"/>
</dbReference>
<dbReference type="InterPro" id="IPR011335">
    <property type="entry name" value="Restrct_endonuc-II-like"/>
</dbReference>
<evidence type="ECO:0000256" key="6">
    <source>
        <dbReference type="ARBA" id="ARBA00029466"/>
    </source>
</evidence>
<dbReference type="Proteomes" id="UP000583639">
    <property type="component" value="Unassembled WGS sequence"/>
</dbReference>
<evidence type="ECO:0000313" key="9">
    <source>
        <dbReference type="EMBL" id="RGR42678.1"/>
    </source>
</evidence>
<sequence length="179" mass="21616">MDRLTKEQRHRCMSAIKRKNTKPELLVRKFLFSRGFRYRLNHPRLPGHPDIVLRKYRTVIFVNGCFWHGHEGCKYYILPKTNVEFWQNKIERNRNRDIEEQQKLASMGWHCITVWECQLKPKARQQTLDALEYTLCHIFLEDRRIKSYETTEEYLPMVAESAKEKSYGGHSRKIRETSQ</sequence>
<evidence type="ECO:0000313" key="14">
    <source>
        <dbReference type="Proteomes" id="UP000583639"/>
    </source>
</evidence>
<proteinExistence type="inferred from homology"/>
<dbReference type="Gene3D" id="3.40.960.10">
    <property type="entry name" value="VSR Endonuclease"/>
    <property type="match status" value="1"/>
</dbReference>
<dbReference type="CDD" id="cd00221">
    <property type="entry name" value="Vsr"/>
    <property type="match status" value="1"/>
</dbReference>
<evidence type="ECO:0000256" key="4">
    <source>
        <dbReference type="ARBA" id="ARBA00022801"/>
    </source>
</evidence>
<dbReference type="GO" id="GO:0004519">
    <property type="term" value="F:endonuclease activity"/>
    <property type="evidence" value="ECO:0007669"/>
    <property type="project" value="UniProtKB-KW"/>
</dbReference>
<organism evidence="9 12">
    <name type="scientific">Phocaeicola vulgatus</name>
    <name type="common">Bacteroides vulgatus</name>
    <dbReference type="NCBI Taxonomy" id="821"/>
    <lineage>
        <taxon>Bacteria</taxon>
        <taxon>Pseudomonadati</taxon>
        <taxon>Bacteroidota</taxon>
        <taxon>Bacteroidia</taxon>
        <taxon>Bacteroidales</taxon>
        <taxon>Bacteroidaceae</taxon>
        <taxon>Phocaeicola</taxon>
    </lineage>
</organism>
<dbReference type="EMBL" id="JABDSI010000126">
    <property type="protein sequence ID" value="NMW41314.1"/>
    <property type="molecule type" value="Genomic_DNA"/>
</dbReference>
<evidence type="ECO:0000256" key="5">
    <source>
        <dbReference type="ARBA" id="ARBA00023204"/>
    </source>
</evidence>
<dbReference type="AlphaFoldDB" id="A0A395UV12"/>
<dbReference type="EMBL" id="QRUD01000008">
    <property type="protein sequence ID" value="RGR42678.1"/>
    <property type="molecule type" value="Genomic_DNA"/>
</dbReference>
<name>A0A395UV12_PHOVU</name>
<dbReference type="NCBIfam" id="TIGR00632">
    <property type="entry name" value="vsr"/>
    <property type="match status" value="1"/>
</dbReference>
<protein>
    <submittedName>
        <fullName evidence="9">Very short patch repair endonuclease</fullName>
    </submittedName>
</protein>
<dbReference type="Proteomes" id="UP000260640">
    <property type="component" value="Unassembled WGS sequence"/>
</dbReference>
<evidence type="ECO:0000256" key="1">
    <source>
        <dbReference type="ARBA" id="ARBA00022722"/>
    </source>
</evidence>
<keyword evidence="2 9" id="KW-0255">Endonuclease</keyword>
<evidence type="ECO:0000313" key="7">
    <source>
        <dbReference type="EMBL" id="NMW41314.1"/>
    </source>
</evidence>
<dbReference type="EMBL" id="QSPP01000058">
    <property type="protein sequence ID" value="RGJ83532.1"/>
    <property type="molecule type" value="Genomic_DNA"/>
</dbReference>
<evidence type="ECO:0000256" key="2">
    <source>
        <dbReference type="ARBA" id="ARBA00022759"/>
    </source>
</evidence>
<dbReference type="GO" id="GO:0016787">
    <property type="term" value="F:hydrolase activity"/>
    <property type="evidence" value="ECO:0007669"/>
    <property type="project" value="UniProtKB-KW"/>
</dbReference>
<comment type="caution">
    <text evidence="9">The sequence shown here is derived from an EMBL/GenBank/DDBJ whole genome shotgun (WGS) entry which is preliminary data.</text>
</comment>
<evidence type="ECO:0000313" key="10">
    <source>
        <dbReference type="EMBL" id="RHJ70043.1"/>
    </source>
</evidence>
<reference evidence="11 12" key="1">
    <citation type="submission" date="2018-08" db="EMBL/GenBank/DDBJ databases">
        <title>A genome reference for cultivated species of the human gut microbiota.</title>
        <authorList>
            <person name="Zou Y."/>
            <person name="Xue W."/>
            <person name="Luo G."/>
        </authorList>
    </citation>
    <scope>NUCLEOTIDE SEQUENCE [LARGE SCALE GENOMIC DNA]</scope>
    <source>
        <strain evidence="9 12">AF25-30LB</strain>
        <strain evidence="10 13">AM09-18</strain>
        <strain evidence="8 11">TM05-16</strain>
    </source>
</reference>
<dbReference type="GO" id="GO:0006298">
    <property type="term" value="P:mismatch repair"/>
    <property type="evidence" value="ECO:0007669"/>
    <property type="project" value="InterPro"/>
</dbReference>
<reference evidence="7 14" key="2">
    <citation type="submission" date="2020-04" db="EMBL/GenBank/DDBJ databases">
        <title>A novel gut-associated lysogenic phage, Bacteroides phage BV01, alters the host transcriptome and bile acid metabolism in Bacteroides vulgatus.</title>
        <authorList>
            <person name="Campbell D.E."/>
            <person name="Ly L."/>
            <person name="Ridlon J.M."/>
            <person name="Hsiao A."/>
            <person name="Degnan P.H."/>
        </authorList>
    </citation>
    <scope>NUCLEOTIDE SEQUENCE [LARGE SCALE GENOMIC DNA]</scope>
    <source>
        <strain evidence="7 14">VPI-BV8526</strain>
    </source>
</reference>
<keyword evidence="4" id="KW-0378">Hydrolase</keyword>
<gene>
    <name evidence="10" type="ORF">DW105_20270</name>
    <name evidence="9" type="ORF">DWY53_04170</name>
    <name evidence="8" type="ORF">DXD46_15595</name>
    <name evidence="7" type="ORF">HKQ55_14535</name>
</gene>
<evidence type="ECO:0000313" key="8">
    <source>
        <dbReference type="EMBL" id="RGJ83532.1"/>
    </source>
</evidence>
<evidence type="ECO:0000313" key="13">
    <source>
        <dbReference type="Proteomes" id="UP000283958"/>
    </source>
</evidence>
<comment type="similarity">
    <text evidence="6">Belongs to the Vsr family.</text>
</comment>
<dbReference type="SUPFAM" id="SSF52980">
    <property type="entry name" value="Restriction endonuclease-like"/>
    <property type="match status" value="1"/>
</dbReference>
<keyword evidence="5" id="KW-0234">DNA repair</keyword>
<evidence type="ECO:0000256" key="3">
    <source>
        <dbReference type="ARBA" id="ARBA00022763"/>
    </source>
</evidence>
<accession>A0A395UV12</accession>
<dbReference type="Proteomes" id="UP000266497">
    <property type="component" value="Unassembled WGS sequence"/>
</dbReference>
<dbReference type="Pfam" id="PF03852">
    <property type="entry name" value="Vsr"/>
    <property type="match status" value="1"/>
</dbReference>
<keyword evidence="3" id="KW-0227">DNA damage</keyword>
<dbReference type="InterPro" id="IPR004603">
    <property type="entry name" value="DNA_mismatch_endonuc_vsr"/>
</dbReference>